<gene>
    <name evidence="2" type="ORF">L5515_001983</name>
</gene>
<feature type="region of interest" description="Disordered" evidence="1">
    <location>
        <begin position="78"/>
        <end position="117"/>
    </location>
</feature>
<organism evidence="2 3">
    <name type="scientific">Caenorhabditis briggsae</name>
    <dbReference type="NCBI Taxonomy" id="6238"/>
    <lineage>
        <taxon>Eukaryota</taxon>
        <taxon>Metazoa</taxon>
        <taxon>Ecdysozoa</taxon>
        <taxon>Nematoda</taxon>
        <taxon>Chromadorea</taxon>
        <taxon>Rhabditida</taxon>
        <taxon>Rhabditina</taxon>
        <taxon>Rhabditomorpha</taxon>
        <taxon>Rhabditoidea</taxon>
        <taxon>Rhabditidae</taxon>
        <taxon>Peloderinae</taxon>
        <taxon>Caenorhabditis</taxon>
    </lineage>
</organism>
<dbReference type="AlphaFoldDB" id="A0AAE9E4K5"/>
<name>A0AAE9E4K5_CAEBR</name>
<reference evidence="2 3" key="1">
    <citation type="submission" date="2022-04" db="EMBL/GenBank/DDBJ databases">
        <title>Chromosome-level reference genomes for two strains of Caenorhabditis briggsae: an improved platform for comparative genomics.</title>
        <authorList>
            <person name="Stevens L."/>
            <person name="Andersen E."/>
        </authorList>
    </citation>
    <scope>NUCLEOTIDE SEQUENCE [LARGE SCALE GENOMIC DNA]</scope>
    <source>
        <strain evidence="2">VX34</strain>
        <tissue evidence="2">Whole-organism</tissue>
    </source>
</reference>
<proteinExistence type="predicted"/>
<evidence type="ECO:0000313" key="2">
    <source>
        <dbReference type="EMBL" id="UMM13966.1"/>
    </source>
</evidence>
<evidence type="ECO:0000256" key="1">
    <source>
        <dbReference type="SAM" id="MobiDB-lite"/>
    </source>
</evidence>
<sequence>MKKIESTFSLPLHPQLWSSLTISDKPQTPNVSLPSRFSRIPIKLLSQCITVDGIAPSDLSDLVDVLFKRHATYMFENARKANKKSKNKIMDEPGTPKVYEQNSPTPSPNSPLNTDRG</sequence>
<protein>
    <submittedName>
        <fullName evidence="2">Uncharacterized protein</fullName>
    </submittedName>
</protein>
<evidence type="ECO:0000313" key="3">
    <source>
        <dbReference type="Proteomes" id="UP000829354"/>
    </source>
</evidence>
<dbReference type="EMBL" id="CP092620">
    <property type="protein sequence ID" value="UMM13966.1"/>
    <property type="molecule type" value="Genomic_DNA"/>
</dbReference>
<keyword evidence="3" id="KW-1185">Reference proteome</keyword>
<accession>A0AAE9E4K5</accession>
<dbReference type="Proteomes" id="UP000829354">
    <property type="component" value="Chromosome I"/>
</dbReference>